<protein>
    <submittedName>
        <fullName evidence="2">Ovule protein</fullName>
    </submittedName>
</protein>
<dbReference type="WBParaSite" id="nRc.2.0.1.t35893-RA">
    <property type="protein sequence ID" value="nRc.2.0.1.t35893-RA"/>
    <property type="gene ID" value="nRc.2.0.1.g35893"/>
</dbReference>
<reference evidence="2" key="1">
    <citation type="submission" date="2022-11" db="UniProtKB">
        <authorList>
            <consortium name="WormBaseParasite"/>
        </authorList>
    </citation>
    <scope>IDENTIFICATION</scope>
</reference>
<evidence type="ECO:0000313" key="2">
    <source>
        <dbReference type="WBParaSite" id="nRc.2.0.1.t35893-RA"/>
    </source>
</evidence>
<sequence length="91" mass="10251">SKHQNFLSRGGGTIIISPSSRDLIVVVIWNLWGPELLRSPIQSRKQISFVIMDLPKLSPCFIGVFTKSDCYKPSTYFYGCSILKPSTDKEL</sequence>
<evidence type="ECO:0000313" key="1">
    <source>
        <dbReference type="Proteomes" id="UP000887565"/>
    </source>
</evidence>
<keyword evidence="1" id="KW-1185">Reference proteome</keyword>
<dbReference type="Proteomes" id="UP000887565">
    <property type="component" value="Unplaced"/>
</dbReference>
<proteinExistence type="predicted"/>
<accession>A0A915KAT8</accession>
<dbReference type="AlphaFoldDB" id="A0A915KAT8"/>
<organism evidence="1 2">
    <name type="scientific">Romanomermis culicivorax</name>
    <name type="common">Nematode worm</name>
    <dbReference type="NCBI Taxonomy" id="13658"/>
    <lineage>
        <taxon>Eukaryota</taxon>
        <taxon>Metazoa</taxon>
        <taxon>Ecdysozoa</taxon>
        <taxon>Nematoda</taxon>
        <taxon>Enoplea</taxon>
        <taxon>Dorylaimia</taxon>
        <taxon>Mermithida</taxon>
        <taxon>Mermithoidea</taxon>
        <taxon>Mermithidae</taxon>
        <taxon>Romanomermis</taxon>
    </lineage>
</organism>
<name>A0A915KAT8_ROMCU</name>